<dbReference type="PANTHER" id="PTHR22912:SF151">
    <property type="entry name" value="DIHYDROLIPOYL DEHYDROGENASE, MITOCHONDRIAL"/>
    <property type="match status" value="1"/>
</dbReference>
<proteinExistence type="predicted"/>
<gene>
    <name evidence="4" type="primary">pdhD</name>
    <name evidence="4" type="ORF">MBFIL_03090</name>
</gene>
<dbReference type="Pfam" id="PF07992">
    <property type="entry name" value="Pyr_redox_2"/>
    <property type="match status" value="1"/>
</dbReference>
<evidence type="ECO:0000256" key="1">
    <source>
        <dbReference type="ARBA" id="ARBA00022630"/>
    </source>
</evidence>
<dbReference type="STRING" id="55758.MBFIL_03090"/>
<keyword evidence="1" id="KW-0285">Flavoprotein</keyword>
<dbReference type="EC" id="1.8.1.4" evidence="4"/>
<protein>
    <submittedName>
        <fullName evidence="4">Dihydrolipoyl dehydrogenase</fullName>
        <ecNumber evidence="4">1.8.1.4</ecNumber>
    </submittedName>
</protein>
<evidence type="ECO:0000256" key="2">
    <source>
        <dbReference type="ARBA" id="ARBA00022827"/>
    </source>
</evidence>
<dbReference type="SUPFAM" id="SSF55424">
    <property type="entry name" value="FAD/NAD-linked reductases, dimerisation (C-terminal) domain"/>
    <property type="match status" value="1"/>
</dbReference>
<evidence type="ECO:0000313" key="5">
    <source>
        <dbReference type="Proteomes" id="UP000077066"/>
    </source>
</evidence>
<dbReference type="PANTHER" id="PTHR22912">
    <property type="entry name" value="DISULFIDE OXIDOREDUCTASE"/>
    <property type="match status" value="1"/>
</dbReference>
<dbReference type="AlphaFoldDB" id="A0A166F016"/>
<comment type="caution">
    <text evidence="4">The sequence shown here is derived from an EMBL/GenBank/DDBJ whole genome shotgun (WGS) entry which is preliminary data.</text>
</comment>
<dbReference type="SUPFAM" id="SSF51905">
    <property type="entry name" value="FAD/NAD(P)-binding domain"/>
    <property type="match status" value="1"/>
</dbReference>
<keyword evidence="2" id="KW-0274">FAD</keyword>
<dbReference type="EMBL" id="LWMT01000040">
    <property type="protein sequence ID" value="KZX17185.1"/>
    <property type="molecule type" value="Genomic_DNA"/>
</dbReference>
<dbReference type="GO" id="GO:0050660">
    <property type="term" value="F:flavin adenine dinucleotide binding"/>
    <property type="evidence" value="ECO:0007669"/>
    <property type="project" value="TreeGrafter"/>
</dbReference>
<feature type="domain" description="FAD/NAD(P)-binding" evidence="3">
    <location>
        <begin position="17"/>
        <end position="315"/>
    </location>
</feature>
<sequence length="449" mass="49861">MSKNIKYKLNKGNSKMKNIIIGSGPAGRLAGLELGKLGEEAILIEKKYIAGNCLNEGCMVICALNDVARFLNNKKRFEELGFLKGNIEISYLDIVNKIHETQKMIRKIHQEENESVNNQIIYGEAKVNNNEVTVNGESFNYDKLLIATGGRPFIPKIKGFEHGLTSKDILKLKKVPEKLNIIGGGHIASELAGLFSSFGSEVNLIVRGEMLEGLDKDLRKYIINKILKNVKIHENQEILEVKKDKLEVSNGKFEGSTLFATGRLPNSKIVEDLVDLDQKKHIKVNKLMETSKKNIYAAGDVIGGINLTTIARMEGIIAARNMAGYSSVFNYKNIPQSFALDMDIGYAIKTNKNQGEKQIDKEETKTISMPGAGGPGSFWRVLNKDTGFSKISYNPKTGNITGAYSISPSAVSDIAFIAYLMENNLEDFAEDFIEIHPTTNIFHHLIEKI</sequence>
<keyword evidence="4" id="KW-0560">Oxidoreductase</keyword>
<dbReference type="InterPro" id="IPR050151">
    <property type="entry name" value="Class-I_Pyr_Nuc-Dis_Oxidored"/>
</dbReference>
<evidence type="ECO:0000313" key="4">
    <source>
        <dbReference type="EMBL" id="KZX17185.1"/>
    </source>
</evidence>
<name>A0A166F016_9EURY</name>
<dbReference type="GO" id="GO:0006103">
    <property type="term" value="P:2-oxoglutarate metabolic process"/>
    <property type="evidence" value="ECO:0007669"/>
    <property type="project" value="TreeGrafter"/>
</dbReference>
<organism evidence="4 5">
    <name type="scientific">Methanobrevibacter filiformis</name>
    <dbReference type="NCBI Taxonomy" id="55758"/>
    <lineage>
        <taxon>Archaea</taxon>
        <taxon>Methanobacteriati</taxon>
        <taxon>Methanobacteriota</taxon>
        <taxon>Methanomada group</taxon>
        <taxon>Methanobacteria</taxon>
        <taxon>Methanobacteriales</taxon>
        <taxon>Methanobacteriaceae</taxon>
        <taxon>Methanobrevibacter</taxon>
    </lineage>
</organism>
<dbReference type="GO" id="GO:0004148">
    <property type="term" value="F:dihydrolipoyl dehydrogenase (NADH) activity"/>
    <property type="evidence" value="ECO:0007669"/>
    <property type="project" value="UniProtKB-EC"/>
</dbReference>
<dbReference type="Gene3D" id="3.50.50.60">
    <property type="entry name" value="FAD/NAD(P)-binding domain"/>
    <property type="match status" value="1"/>
</dbReference>
<keyword evidence="5" id="KW-1185">Reference proteome</keyword>
<dbReference type="InterPro" id="IPR016156">
    <property type="entry name" value="FAD/NAD-linked_Rdtase_dimer_sf"/>
</dbReference>
<evidence type="ECO:0000259" key="3">
    <source>
        <dbReference type="Pfam" id="PF07992"/>
    </source>
</evidence>
<accession>A0A166F016</accession>
<dbReference type="PRINTS" id="PR00411">
    <property type="entry name" value="PNDRDTASEI"/>
</dbReference>
<dbReference type="InterPro" id="IPR023753">
    <property type="entry name" value="FAD/NAD-binding_dom"/>
</dbReference>
<dbReference type="Proteomes" id="UP000077066">
    <property type="component" value="Unassembled WGS sequence"/>
</dbReference>
<dbReference type="PRINTS" id="PR00368">
    <property type="entry name" value="FADPNR"/>
</dbReference>
<dbReference type="PATRIC" id="fig|55758.3.peg.344"/>
<dbReference type="InterPro" id="IPR036188">
    <property type="entry name" value="FAD/NAD-bd_sf"/>
</dbReference>
<reference evidence="4 5" key="1">
    <citation type="submission" date="2016-04" db="EMBL/GenBank/DDBJ databases">
        <title>Genome sequence of Methanobrevibacter filiformis DSM 11501.</title>
        <authorList>
            <person name="Poehlein A."/>
            <person name="Seedorf H."/>
            <person name="Daniel R."/>
        </authorList>
    </citation>
    <scope>NUCLEOTIDE SEQUENCE [LARGE SCALE GENOMIC DNA]</scope>
    <source>
        <strain evidence="4 5">DSM 11501</strain>
    </source>
</reference>